<dbReference type="EMBL" id="BARW01043126">
    <property type="protein sequence ID" value="GAJ17933.1"/>
    <property type="molecule type" value="Genomic_DNA"/>
</dbReference>
<reference evidence="1" key="1">
    <citation type="journal article" date="2014" name="Front. Microbiol.">
        <title>High frequency of phylogenetically diverse reductive dehalogenase-homologous genes in deep subseafloor sedimentary metagenomes.</title>
        <authorList>
            <person name="Kawai M."/>
            <person name="Futagami T."/>
            <person name="Toyoda A."/>
            <person name="Takaki Y."/>
            <person name="Nishi S."/>
            <person name="Hori S."/>
            <person name="Arai W."/>
            <person name="Tsubouchi T."/>
            <person name="Morono Y."/>
            <person name="Uchiyama I."/>
            <person name="Ito T."/>
            <person name="Fujiyama A."/>
            <person name="Inagaki F."/>
            <person name="Takami H."/>
        </authorList>
    </citation>
    <scope>NUCLEOTIDE SEQUENCE</scope>
    <source>
        <strain evidence="1">Expedition CK06-06</strain>
    </source>
</reference>
<proteinExistence type="predicted"/>
<comment type="caution">
    <text evidence="1">The sequence shown here is derived from an EMBL/GenBank/DDBJ whole genome shotgun (WGS) entry which is preliminary data.</text>
</comment>
<feature type="non-terminal residue" evidence="1">
    <location>
        <position position="1"/>
    </location>
</feature>
<dbReference type="SUPFAM" id="SSF51905">
    <property type="entry name" value="FAD/NAD(P)-binding domain"/>
    <property type="match status" value="1"/>
</dbReference>
<gene>
    <name evidence="1" type="ORF">S12H4_63408</name>
</gene>
<evidence type="ECO:0008006" key="2">
    <source>
        <dbReference type="Google" id="ProtNLM"/>
    </source>
</evidence>
<dbReference type="AlphaFoldDB" id="X1UKE2"/>
<sequence length="42" mass="4733">KNLKLYLNKKAVNIDPKNKTILFETDGEPVLYDKLILALGST</sequence>
<dbReference type="Gene3D" id="3.50.50.60">
    <property type="entry name" value="FAD/NAD(P)-binding domain"/>
    <property type="match status" value="1"/>
</dbReference>
<dbReference type="InterPro" id="IPR036188">
    <property type="entry name" value="FAD/NAD-bd_sf"/>
</dbReference>
<name>X1UKE2_9ZZZZ</name>
<organism evidence="1">
    <name type="scientific">marine sediment metagenome</name>
    <dbReference type="NCBI Taxonomy" id="412755"/>
    <lineage>
        <taxon>unclassified sequences</taxon>
        <taxon>metagenomes</taxon>
        <taxon>ecological metagenomes</taxon>
    </lineage>
</organism>
<feature type="non-terminal residue" evidence="1">
    <location>
        <position position="42"/>
    </location>
</feature>
<evidence type="ECO:0000313" key="1">
    <source>
        <dbReference type="EMBL" id="GAJ17933.1"/>
    </source>
</evidence>
<protein>
    <recommendedName>
        <fullName evidence="2">FAD/NAD(P)-binding domain-containing protein</fullName>
    </recommendedName>
</protein>
<accession>X1UKE2</accession>